<dbReference type="InterPro" id="IPR024165">
    <property type="entry name" value="Kan/Strep_kinase"/>
</dbReference>
<dbReference type="InterPro" id="IPR051678">
    <property type="entry name" value="AGP_Transferase"/>
</dbReference>
<evidence type="ECO:0000313" key="11">
    <source>
        <dbReference type="EMBL" id="RGD58410.1"/>
    </source>
</evidence>
<dbReference type="InterPro" id="IPR011009">
    <property type="entry name" value="Kinase-like_dom_sf"/>
</dbReference>
<keyword evidence="3 7" id="KW-0547">Nucleotide-binding</keyword>
<feature type="active site" description="Proton acceptor" evidence="8">
    <location>
        <position position="198"/>
    </location>
</feature>
<dbReference type="PANTHER" id="PTHR21310">
    <property type="entry name" value="AMINOGLYCOSIDE PHOSPHOTRANSFERASE-RELATED-RELATED"/>
    <property type="match status" value="1"/>
</dbReference>
<name>A0A372ZSP4_9ACTN</name>
<dbReference type="SUPFAM" id="SSF56112">
    <property type="entry name" value="Protein kinase-like (PK-like)"/>
    <property type="match status" value="1"/>
</dbReference>
<evidence type="ECO:0000256" key="5">
    <source>
        <dbReference type="ARBA" id="ARBA00022840"/>
    </source>
</evidence>
<feature type="binding site" evidence="9">
    <location>
        <position position="203"/>
    </location>
    <ligand>
        <name>Mg(2+)</name>
        <dbReference type="ChEBI" id="CHEBI:18420"/>
    </ligand>
</feature>
<evidence type="ECO:0000256" key="8">
    <source>
        <dbReference type="PIRSR" id="PIRSR000706-1"/>
    </source>
</evidence>
<dbReference type="AlphaFoldDB" id="A0A372ZSP4"/>
<gene>
    <name evidence="11" type="ORF">DR950_11990</name>
</gene>
<dbReference type="PIRSF" id="PIRSF000706">
    <property type="entry name" value="Kanamycin_kin"/>
    <property type="match status" value="1"/>
</dbReference>
<evidence type="ECO:0000256" key="4">
    <source>
        <dbReference type="ARBA" id="ARBA00022777"/>
    </source>
</evidence>
<organism evidence="11 12">
    <name type="scientific">Kitasatospora xanthocidica</name>
    <dbReference type="NCBI Taxonomy" id="83382"/>
    <lineage>
        <taxon>Bacteria</taxon>
        <taxon>Bacillati</taxon>
        <taxon>Actinomycetota</taxon>
        <taxon>Actinomycetes</taxon>
        <taxon>Kitasatosporales</taxon>
        <taxon>Streptomycetaceae</taxon>
        <taxon>Kitasatospora</taxon>
    </lineage>
</organism>
<evidence type="ECO:0000256" key="2">
    <source>
        <dbReference type="ARBA" id="ARBA00022679"/>
    </source>
</evidence>
<keyword evidence="12" id="KW-1185">Reference proteome</keyword>
<comment type="similarity">
    <text evidence="1 7">Belongs to the aminoglycoside phosphotransferase family.</text>
</comment>
<dbReference type="GO" id="GO:0046872">
    <property type="term" value="F:metal ion binding"/>
    <property type="evidence" value="ECO:0007669"/>
    <property type="project" value="UniProtKB-KW"/>
</dbReference>
<keyword evidence="5 7" id="KW-0067">ATP-binding</keyword>
<dbReference type="InterPro" id="IPR002575">
    <property type="entry name" value="Aminoglycoside_PTrfase"/>
</dbReference>
<dbReference type="PANTHER" id="PTHR21310:SF41">
    <property type="entry name" value="3'-PHOSPHOTRANSFERASE, PUTATIVE-RELATED"/>
    <property type="match status" value="1"/>
</dbReference>
<evidence type="ECO:0000256" key="9">
    <source>
        <dbReference type="PIRSR" id="PIRSR000706-2"/>
    </source>
</evidence>
<dbReference type="GO" id="GO:0016773">
    <property type="term" value="F:phosphotransferase activity, alcohol group as acceptor"/>
    <property type="evidence" value="ECO:0007669"/>
    <property type="project" value="InterPro"/>
</dbReference>
<keyword evidence="4 7" id="KW-0418">Kinase</keyword>
<keyword evidence="9" id="KW-0460">Magnesium</keyword>
<reference evidence="11 12" key="1">
    <citation type="submission" date="2018-08" db="EMBL/GenBank/DDBJ databases">
        <title>Diversity &amp; Physiological Properties of Lignin-Decomposing Actinobacteria from Soil.</title>
        <authorList>
            <person name="Roh S.G."/>
            <person name="Kim S.B."/>
        </authorList>
    </citation>
    <scope>NUCLEOTIDE SEQUENCE [LARGE SCALE GENOMIC DNA]</scope>
    <source>
        <strain evidence="11 12">MMS17-GH009</strain>
    </source>
</reference>
<accession>A0A372ZSP4</accession>
<dbReference type="CDD" id="cd05150">
    <property type="entry name" value="APH"/>
    <property type="match status" value="1"/>
</dbReference>
<evidence type="ECO:0000259" key="10">
    <source>
        <dbReference type="Pfam" id="PF01636"/>
    </source>
</evidence>
<proteinExistence type="inferred from homology"/>
<keyword evidence="2 7" id="KW-0808">Transferase</keyword>
<evidence type="ECO:0000256" key="1">
    <source>
        <dbReference type="ARBA" id="ARBA00006219"/>
    </source>
</evidence>
<feature type="domain" description="Aminoglycoside phosphotransferase" evidence="10">
    <location>
        <begin position="65"/>
        <end position="263"/>
    </location>
</feature>
<keyword evidence="6 7" id="KW-0046">Antibiotic resistance</keyword>
<dbReference type="RefSeq" id="WP_117487004.1">
    <property type="nucleotide sequence ID" value="NZ_QVIG01000001.1"/>
</dbReference>
<evidence type="ECO:0000256" key="7">
    <source>
        <dbReference type="PIRNR" id="PIRNR000706"/>
    </source>
</evidence>
<dbReference type="Gene3D" id="3.90.1200.10">
    <property type="match status" value="1"/>
</dbReference>
<evidence type="ECO:0000256" key="3">
    <source>
        <dbReference type="ARBA" id="ARBA00022741"/>
    </source>
</evidence>
<sequence>MIAAAPQGPVQPPPVVTELAAGRPVRAVWENELGGLTFQLGHGDTRQFVKWTPAGSGSGTGTGIDLAAEAVRLRWAARFAVVPPVIGEGADETGSWLVTQGLPGRSAVDEHWKRDPATAVRAIGAGLRALHDALPVADCPFDWSAEARLTNARAKAEAGRTDPADWPEELRHHGTVERALATLADIPPIDHLVVCHGDACAPNTLIGDDGTPTGHVDLGTLGLADRWADLAIATWSTQWNYGPGWEEPLLDAYGIAPDPDRTAYYRLLWELTD</sequence>
<comment type="caution">
    <text evidence="11">The sequence shown here is derived from an EMBL/GenBank/DDBJ whole genome shotgun (WGS) entry which is preliminary data.</text>
</comment>
<dbReference type="Gene3D" id="3.30.200.20">
    <property type="entry name" value="Phosphorylase Kinase, domain 1"/>
    <property type="match status" value="1"/>
</dbReference>
<evidence type="ECO:0000256" key="6">
    <source>
        <dbReference type="ARBA" id="ARBA00023251"/>
    </source>
</evidence>
<dbReference type="Proteomes" id="UP000263377">
    <property type="component" value="Unassembled WGS sequence"/>
</dbReference>
<evidence type="ECO:0000313" key="12">
    <source>
        <dbReference type="Proteomes" id="UP000263377"/>
    </source>
</evidence>
<dbReference type="GO" id="GO:0005524">
    <property type="term" value="F:ATP binding"/>
    <property type="evidence" value="ECO:0007669"/>
    <property type="project" value="UniProtKB-KW"/>
</dbReference>
<protein>
    <submittedName>
        <fullName evidence="11">Aminoglycoside 3'-phosphotransferase</fullName>
    </submittedName>
</protein>
<feature type="binding site" evidence="9">
    <location>
        <position position="217"/>
    </location>
    <ligand>
        <name>Mg(2+)</name>
        <dbReference type="ChEBI" id="CHEBI:18420"/>
    </ligand>
</feature>
<dbReference type="GO" id="GO:0016301">
    <property type="term" value="F:kinase activity"/>
    <property type="evidence" value="ECO:0007669"/>
    <property type="project" value="UniProtKB-KW"/>
</dbReference>
<dbReference type="Pfam" id="PF01636">
    <property type="entry name" value="APH"/>
    <property type="match status" value="1"/>
</dbReference>
<dbReference type="GO" id="GO:0046677">
    <property type="term" value="P:response to antibiotic"/>
    <property type="evidence" value="ECO:0007669"/>
    <property type="project" value="UniProtKB-KW"/>
</dbReference>
<dbReference type="EMBL" id="QVIG01000001">
    <property type="protein sequence ID" value="RGD58410.1"/>
    <property type="molecule type" value="Genomic_DNA"/>
</dbReference>
<keyword evidence="9" id="KW-0479">Metal-binding</keyword>